<keyword evidence="6" id="KW-0472">Membrane</keyword>
<dbReference type="Gramene" id="Bo6g074520.1">
    <property type="protein sequence ID" value="Bo6g074520.1"/>
    <property type="gene ID" value="Bo6g074520"/>
</dbReference>
<feature type="transmembrane region" description="Helical" evidence="6">
    <location>
        <begin position="414"/>
        <end position="432"/>
    </location>
</feature>
<dbReference type="PANTHER" id="PTHR45023:SF4">
    <property type="entry name" value="GLYCINE-RICH PROTEIN-RELATED"/>
    <property type="match status" value="1"/>
</dbReference>
<dbReference type="PROSITE" id="PS51999">
    <property type="entry name" value="ZF_GRF"/>
    <property type="match status" value="1"/>
</dbReference>
<dbReference type="AlphaFoldDB" id="A0A0D3CUI4"/>
<dbReference type="GO" id="GO:0008270">
    <property type="term" value="F:zinc ion binding"/>
    <property type="evidence" value="ECO:0007669"/>
    <property type="project" value="UniProtKB-KW"/>
</dbReference>
<organism evidence="8 9">
    <name type="scientific">Brassica oleracea var. oleracea</name>
    <dbReference type="NCBI Taxonomy" id="109376"/>
    <lineage>
        <taxon>Eukaryota</taxon>
        <taxon>Viridiplantae</taxon>
        <taxon>Streptophyta</taxon>
        <taxon>Embryophyta</taxon>
        <taxon>Tracheophyta</taxon>
        <taxon>Spermatophyta</taxon>
        <taxon>Magnoliopsida</taxon>
        <taxon>eudicotyledons</taxon>
        <taxon>Gunneridae</taxon>
        <taxon>Pentapetalae</taxon>
        <taxon>rosids</taxon>
        <taxon>malvids</taxon>
        <taxon>Brassicales</taxon>
        <taxon>Brassicaceae</taxon>
        <taxon>Brassiceae</taxon>
        <taxon>Brassica</taxon>
    </lineage>
</organism>
<feature type="domain" description="GRF-type" evidence="7">
    <location>
        <begin position="318"/>
        <end position="359"/>
    </location>
</feature>
<dbReference type="Pfam" id="PF06839">
    <property type="entry name" value="Zn_ribbon_GRF"/>
    <property type="match status" value="1"/>
</dbReference>
<feature type="compositionally biased region" description="Low complexity" evidence="5">
    <location>
        <begin position="168"/>
        <end position="185"/>
    </location>
</feature>
<evidence type="ECO:0000259" key="7">
    <source>
        <dbReference type="PROSITE" id="PS51999"/>
    </source>
</evidence>
<evidence type="ECO:0000256" key="3">
    <source>
        <dbReference type="ARBA" id="ARBA00022833"/>
    </source>
</evidence>
<keyword evidence="6" id="KW-0812">Transmembrane</keyword>
<keyword evidence="6" id="KW-1133">Transmembrane helix</keyword>
<dbReference type="InterPro" id="IPR010666">
    <property type="entry name" value="Znf_GRF"/>
</dbReference>
<feature type="compositionally biased region" description="Polar residues" evidence="5">
    <location>
        <begin position="258"/>
        <end position="270"/>
    </location>
</feature>
<reference evidence="8" key="2">
    <citation type="submission" date="2015-03" db="UniProtKB">
        <authorList>
            <consortium name="EnsemblPlants"/>
        </authorList>
    </citation>
    <scope>IDENTIFICATION</scope>
</reference>
<dbReference type="HOGENOM" id="CLU_012390_9_0_1"/>
<keyword evidence="1" id="KW-0479">Metal-binding</keyword>
<sequence>MNPYSQSSGYTGLLHSQQESVLHENSPYESFHSGSSEIPQFSSQQCEAPTPPTDIPVERGKRHKWTPADDELLISAWLNTSKETIVGNNQKSGTFWQRVGDYFLAALLRRDGCQQRQISSGQNDNDVLEVAHDIFYSDQESKFTLEHAWCVLRHEQKWLSLNTTKACGSSKGKSSETGSQLSSTSVTDHEIRPEGVKAAKAKRSNGQVKSVADYTSVWEMRQEDLARKEKLSKLAILDTLLSKKEPLSEAEEVSSNMGLDYSYTQPSQSEEFGGDEAESDSEIEALIRQDQAELSYVNGEEILYPPQPEVEFGFPQTCYCGSQPQLATSQSRTDPGRRYYTCSNVDDGECHVWKWWDEAAMEEMRARDRHTLQLAEKVYSLNFLIDYETEQKLVRLENLVFELAKNKSRSSFDYFVAVMAIVIIVIGIVLIFM</sequence>
<protein>
    <recommendedName>
        <fullName evidence="7">GRF-type domain-containing protein</fullName>
    </recommendedName>
</protein>
<feature type="region of interest" description="Disordered" evidence="5">
    <location>
        <begin position="258"/>
        <end position="281"/>
    </location>
</feature>
<feature type="region of interest" description="Disordered" evidence="5">
    <location>
        <begin position="168"/>
        <end position="203"/>
    </location>
</feature>
<evidence type="ECO:0000313" key="8">
    <source>
        <dbReference type="EnsemblPlants" id="Bo6g074520.1"/>
    </source>
</evidence>
<evidence type="ECO:0000313" key="9">
    <source>
        <dbReference type="Proteomes" id="UP000032141"/>
    </source>
</evidence>
<keyword evidence="3" id="KW-0862">Zinc</keyword>
<feature type="region of interest" description="Disordered" evidence="5">
    <location>
        <begin position="1"/>
        <end position="62"/>
    </location>
</feature>
<reference evidence="8 9" key="1">
    <citation type="journal article" date="2014" name="Genome Biol.">
        <title>Transcriptome and methylome profiling reveals relics of genome dominance in the mesopolyploid Brassica oleracea.</title>
        <authorList>
            <person name="Parkin I.A."/>
            <person name="Koh C."/>
            <person name="Tang H."/>
            <person name="Robinson S.J."/>
            <person name="Kagale S."/>
            <person name="Clarke W.E."/>
            <person name="Town C.D."/>
            <person name="Nixon J."/>
            <person name="Krishnakumar V."/>
            <person name="Bidwell S.L."/>
            <person name="Denoeud F."/>
            <person name="Belcram H."/>
            <person name="Links M.G."/>
            <person name="Just J."/>
            <person name="Clarke C."/>
            <person name="Bender T."/>
            <person name="Huebert T."/>
            <person name="Mason A.S."/>
            <person name="Pires J.C."/>
            <person name="Barker G."/>
            <person name="Moore J."/>
            <person name="Walley P.G."/>
            <person name="Manoli S."/>
            <person name="Batley J."/>
            <person name="Edwards D."/>
            <person name="Nelson M.N."/>
            <person name="Wang X."/>
            <person name="Paterson A.H."/>
            <person name="King G."/>
            <person name="Bancroft I."/>
            <person name="Chalhoub B."/>
            <person name="Sharpe A.G."/>
        </authorList>
    </citation>
    <scope>NUCLEOTIDE SEQUENCE</scope>
    <source>
        <strain evidence="8 9">cv. TO1000</strain>
    </source>
</reference>
<evidence type="ECO:0000256" key="2">
    <source>
        <dbReference type="ARBA" id="ARBA00022771"/>
    </source>
</evidence>
<dbReference type="Proteomes" id="UP000032141">
    <property type="component" value="Chromosome C6"/>
</dbReference>
<evidence type="ECO:0000256" key="6">
    <source>
        <dbReference type="SAM" id="Phobius"/>
    </source>
</evidence>
<feature type="compositionally biased region" description="Basic and acidic residues" evidence="5">
    <location>
        <begin position="187"/>
        <end position="197"/>
    </location>
</feature>
<proteinExistence type="predicted"/>
<evidence type="ECO:0000256" key="4">
    <source>
        <dbReference type="PROSITE-ProRule" id="PRU01343"/>
    </source>
</evidence>
<dbReference type="EnsemblPlants" id="Bo6g074520.1">
    <property type="protein sequence ID" value="Bo6g074520.1"/>
    <property type="gene ID" value="Bo6g074520"/>
</dbReference>
<feature type="compositionally biased region" description="Polar residues" evidence="5">
    <location>
        <begin position="32"/>
        <end position="47"/>
    </location>
</feature>
<dbReference type="PANTHER" id="PTHR45023">
    <property type="match status" value="1"/>
</dbReference>
<accession>A0A0D3CUI4</accession>
<feature type="compositionally biased region" description="Polar residues" evidence="5">
    <location>
        <begin position="1"/>
        <end position="20"/>
    </location>
</feature>
<name>A0A0D3CUI4_BRAOL</name>
<keyword evidence="2 4" id="KW-0863">Zinc-finger</keyword>
<evidence type="ECO:0000256" key="5">
    <source>
        <dbReference type="SAM" id="MobiDB-lite"/>
    </source>
</evidence>
<evidence type="ECO:0000256" key="1">
    <source>
        <dbReference type="ARBA" id="ARBA00022723"/>
    </source>
</evidence>
<keyword evidence="9" id="KW-1185">Reference proteome</keyword>
<feature type="compositionally biased region" description="Acidic residues" evidence="5">
    <location>
        <begin position="272"/>
        <end position="281"/>
    </location>
</feature>